<feature type="chain" id="PRO_5032539608" evidence="1">
    <location>
        <begin position="23"/>
        <end position="84"/>
    </location>
</feature>
<evidence type="ECO:0000313" key="2">
    <source>
        <dbReference type="EMBL" id="QOY54701.1"/>
    </source>
</evidence>
<feature type="signal peptide" evidence="1">
    <location>
        <begin position="1"/>
        <end position="22"/>
    </location>
</feature>
<name>A0A7S7RQI3_9BACT</name>
<dbReference type="EMBL" id="CP054493">
    <property type="protein sequence ID" value="QOY54701.1"/>
    <property type="molecule type" value="Genomic_DNA"/>
</dbReference>
<dbReference type="KEGG" id="smas:HUE87_00170"/>
<evidence type="ECO:0000313" key="3">
    <source>
        <dbReference type="Proteomes" id="UP000593836"/>
    </source>
</evidence>
<dbReference type="Proteomes" id="UP000593836">
    <property type="component" value="Chromosome"/>
</dbReference>
<protein>
    <submittedName>
        <fullName evidence="2">Uncharacterized protein</fullName>
    </submittedName>
</protein>
<accession>A0A7S7RQI3</accession>
<organism evidence="2 3">
    <name type="scientific">Candidatus Sulfurimonas marisnigri</name>
    <dbReference type="NCBI Taxonomy" id="2740405"/>
    <lineage>
        <taxon>Bacteria</taxon>
        <taxon>Pseudomonadati</taxon>
        <taxon>Campylobacterota</taxon>
        <taxon>Epsilonproteobacteria</taxon>
        <taxon>Campylobacterales</taxon>
        <taxon>Sulfurimonadaceae</taxon>
        <taxon>Sulfurimonas</taxon>
    </lineage>
</organism>
<dbReference type="RefSeq" id="WP_194366745.1">
    <property type="nucleotide sequence ID" value="NZ_CP054493.1"/>
</dbReference>
<dbReference type="AlphaFoldDB" id="A0A7S7RQI3"/>
<reference evidence="2 3" key="1">
    <citation type="submission" date="2020-05" db="EMBL/GenBank/DDBJ databases">
        <title>Sulfurimonas marisnigri, sp. nov., and Sulfurimonas baltica, sp. nov., manganese oxide reducing chemolithoautotrophs of the class Epsilonproteobacteria isolated from the pelagic redoxclines of the Black and Baltic Seas and emended description of the genus Sulfurimonas.</title>
        <authorList>
            <person name="Henkel J.V."/>
            <person name="Laudan C."/>
            <person name="Werner J."/>
            <person name="Neu T."/>
            <person name="Plewe S."/>
            <person name="Sproer C."/>
            <person name="Bunk B."/>
            <person name="Schulz-Vogt H.N."/>
        </authorList>
    </citation>
    <scope>NUCLEOTIDE SEQUENCE [LARGE SCALE GENOMIC DNA]</scope>
    <source>
        <strain evidence="2 3">SoZ1</strain>
    </source>
</reference>
<keyword evidence="1" id="KW-0732">Signal</keyword>
<keyword evidence="3" id="KW-1185">Reference proteome</keyword>
<sequence length="84" mass="9643">MIKILILLAPLLLFGLSPFESPKPNSFDTSVYNTKRSMGGAGTSKNTQIRCRYVCDKRIYKEQKISDAVLFYKKNRDYTFIGIE</sequence>
<proteinExistence type="predicted"/>
<evidence type="ECO:0000256" key="1">
    <source>
        <dbReference type="SAM" id="SignalP"/>
    </source>
</evidence>
<gene>
    <name evidence="2" type="ORF">HUE87_00170</name>
</gene>